<dbReference type="EMBL" id="WHUW01000005">
    <property type="protein sequence ID" value="KAF8445868.1"/>
    <property type="molecule type" value="Genomic_DNA"/>
</dbReference>
<feature type="transmembrane region" description="Helical" evidence="5">
    <location>
        <begin position="193"/>
        <end position="216"/>
    </location>
</feature>
<evidence type="ECO:0000256" key="2">
    <source>
        <dbReference type="ARBA" id="ARBA00022771"/>
    </source>
</evidence>
<dbReference type="Pfam" id="PF12906">
    <property type="entry name" value="RINGv"/>
    <property type="match status" value="1"/>
</dbReference>
<comment type="caution">
    <text evidence="8">The sequence shown here is derived from an EMBL/GenBank/DDBJ whole genome shotgun (WGS) entry which is preliminary data.</text>
</comment>
<proteinExistence type="predicted"/>
<keyword evidence="3" id="KW-0862">Zinc</keyword>
<dbReference type="PROSITE" id="PS51292">
    <property type="entry name" value="ZF_RING_CH"/>
    <property type="match status" value="1"/>
</dbReference>
<organism evidence="8 9">
    <name type="scientific">Boletus edulis BED1</name>
    <dbReference type="NCBI Taxonomy" id="1328754"/>
    <lineage>
        <taxon>Eukaryota</taxon>
        <taxon>Fungi</taxon>
        <taxon>Dikarya</taxon>
        <taxon>Basidiomycota</taxon>
        <taxon>Agaricomycotina</taxon>
        <taxon>Agaricomycetes</taxon>
        <taxon>Agaricomycetidae</taxon>
        <taxon>Boletales</taxon>
        <taxon>Boletineae</taxon>
        <taxon>Boletaceae</taxon>
        <taxon>Boletoideae</taxon>
        <taxon>Boletus</taxon>
    </lineage>
</organism>
<evidence type="ECO:0000259" key="7">
    <source>
        <dbReference type="PROSITE" id="PS51292"/>
    </source>
</evidence>
<evidence type="ECO:0000256" key="4">
    <source>
        <dbReference type="PROSITE-ProRule" id="PRU00175"/>
    </source>
</evidence>
<keyword evidence="2 4" id="KW-0863">Zinc-finger</keyword>
<reference evidence="8" key="1">
    <citation type="submission" date="2019-10" db="EMBL/GenBank/DDBJ databases">
        <authorList>
            <consortium name="DOE Joint Genome Institute"/>
            <person name="Kuo A."/>
            <person name="Miyauchi S."/>
            <person name="Kiss E."/>
            <person name="Drula E."/>
            <person name="Kohler A."/>
            <person name="Sanchez-Garcia M."/>
            <person name="Andreopoulos B."/>
            <person name="Barry K.W."/>
            <person name="Bonito G."/>
            <person name="Buee M."/>
            <person name="Carver A."/>
            <person name="Chen C."/>
            <person name="Cichocki N."/>
            <person name="Clum A."/>
            <person name="Culley D."/>
            <person name="Crous P.W."/>
            <person name="Fauchery L."/>
            <person name="Girlanda M."/>
            <person name="Hayes R."/>
            <person name="Keri Z."/>
            <person name="LaButti K."/>
            <person name="Lipzen A."/>
            <person name="Lombard V."/>
            <person name="Magnuson J."/>
            <person name="Maillard F."/>
            <person name="Morin E."/>
            <person name="Murat C."/>
            <person name="Nolan M."/>
            <person name="Ohm R."/>
            <person name="Pangilinan J."/>
            <person name="Pereira M."/>
            <person name="Perotto S."/>
            <person name="Peter M."/>
            <person name="Riley R."/>
            <person name="Sitrit Y."/>
            <person name="Stielow B."/>
            <person name="Szollosi G."/>
            <person name="Zifcakova L."/>
            <person name="Stursova M."/>
            <person name="Spatafora J.W."/>
            <person name="Tedersoo L."/>
            <person name="Vaario L.-M."/>
            <person name="Yamada A."/>
            <person name="Yan M."/>
            <person name="Wang P."/>
            <person name="Xu J."/>
            <person name="Bruns T."/>
            <person name="Baldrian P."/>
            <person name="Vilgalys R."/>
            <person name="Henrissat B."/>
            <person name="Grigoriev I.V."/>
            <person name="Hibbett D."/>
            <person name="Nagy L.G."/>
            <person name="Martin F.M."/>
        </authorList>
    </citation>
    <scope>NUCLEOTIDE SEQUENCE</scope>
    <source>
        <strain evidence="8">BED1</strain>
    </source>
</reference>
<evidence type="ECO:0000313" key="8">
    <source>
        <dbReference type="EMBL" id="KAF8445868.1"/>
    </source>
</evidence>
<keyword evidence="5" id="KW-1133">Transmembrane helix</keyword>
<dbReference type="PANTHER" id="PTHR46347:SF1">
    <property type="entry name" value="RING_FYVE_PHD ZINC FINGER SUPERFAMILY PROTEIN"/>
    <property type="match status" value="1"/>
</dbReference>
<evidence type="ECO:0008006" key="10">
    <source>
        <dbReference type="Google" id="ProtNLM"/>
    </source>
</evidence>
<dbReference type="PROSITE" id="PS50089">
    <property type="entry name" value="ZF_RING_2"/>
    <property type="match status" value="1"/>
</dbReference>
<dbReference type="InterPro" id="IPR011016">
    <property type="entry name" value="Znf_RING-CH"/>
</dbReference>
<evidence type="ECO:0000256" key="3">
    <source>
        <dbReference type="ARBA" id="ARBA00022833"/>
    </source>
</evidence>
<dbReference type="SUPFAM" id="SSF57850">
    <property type="entry name" value="RING/U-box"/>
    <property type="match status" value="1"/>
</dbReference>
<dbReference type="GO" id="GO:0008270">
    <property type="term" value="F:zinc ion binding"/>
    <property type="evidence" value="ECO:0007669"/>
    <property type="project" value="UniProtKB-KW"/>
</dbReference>
<evidence type="ECO:0000256" key="5">
    <source>
        <dbReference type="SAM" id="Phobius"/>
    </source>
</evidence>
<keyword evidence="9" id="KW-1185">Reference proteome</keyword>
<dbReference type="PANTHER" id="PTHR46347">
    <property type="entry name" value="RING/FYVE/PHD ZINC FINGER SUPERFAMILY PROTEIN"/>
    <property type="match status" value="1"/>
</dbReference>
<dbReference type="InterPro" id="IPR013083">
    <property type="entry name" value="Znf_RING/FYVE/PHD"/>
</dbReference>
<name>A0AAD4C1P5_BOLED</name>
<dbReference type="Proteomes" id="UP001194468">
    <property type="component" value="Unassembled WGS sequence"/>
</dbReference>
<evidence type="ECO:0000259" key="6">
    <source>
        <dbReference type="PROSITE" id="PS50089"/>
    </source>
</evidence>
<accession>A0AAD4C1P5</accession>
<keyword evidence="1" id="KW-0479">Metal-binding</keyword>
<evidence type="ECO:0000256" key="1">
    <source>
        <dbReference type="ARBA" id="ARBA00022723"/>
    </source>
</evidence>
<dbReference type="Gene3D" id="3.30.40.10">
    <property type="entry name" value="Zinc/RING finger domain, C3HC4 (zinc finger)"/>
    <property type="match status" value="1"/>
</dbReference>
<dbReference type="SMART" id="SM00744">
    <property type="entry name" value="RINGv"/>
    <property type="match status" value="1"/>
</dbReference>
<feature type="transmembrane region" description="Helical" evidence="5">
    <location>
        <begin position="89"/>
        <end position="113"/>
    </location>
</feature>
<reference evidence="8" key="2">
    <citation type="journal article" date="2020" name="Nat. Commun.">
        <title>Large-scale genome sequencing of mycorrhizal fungi provides insights into the early evolution of symbiotic traits.</title>
        <authorList>
            <person name="Miyauchi S."/>
            <person name="Kiss E."/>
            <person name="Kuo A."/>
            <person name="Drula E."/>
            <person name="Kohler A."/>
            <person name="Sanchez-Garcia M."/>
            <person name="Morin E."/>
            <person name="Andreopoulos B."/>
            <person name="Barry K.W."/>
            <person name="Bonito G."/>
            <person name="Buee M."/>
            <person name="Carver A."/>
            <person name="Chen C."/>
            <person name="Cichocki N."/>
            <person name="Clum A."/>
            <person name="Culley D."/>
            <person name="Crous P.W."/>
            <person name="Fauchery L."/>
            <person name="Girlanda M."/>
            <person name="Hayes R.D."/>
            <person name="Keri Z."/>
            <person name="LaButti K."/>
            <person name="Lipzen A."/>
            <person name="Lombard V."/>
            <person name="Magnuson J."/>
            <person name="Maillard F."/>
            <person name="Murat C."/>
            <person name="Nolan M."/>
            <person name="Ohm R.A."/>
            <person name="Pangilinan J."/>
            <person name="Pereira M.F."/>
            <person name="Perotto S."/>
            <person name="Peter M."/>
            <person name="Pfister S."/>
            <person name="Riley R."/>
            <person name="Sitrit Y."/>
            <person name="Stielow J.B."/>
            <person name="Szollosi G."/>
            <person name="Zifcakova L."/>
            <person name="Stursova M."/>
            <person name="Spatafora J.W."/>
            <person name="Tedersoo L."/>
            <person name="Vaario L.M."/>
            <person name="Yamada A."/>
            <person name="Yan M."/>
            <person name="Wang P."/>
            <person name="Xu J."/>
            <person name="Bruns T."/>
            <person name="Baldrian P."/>
            <person name="Vilgalys R."/>
            <person name="Dunand C."/>
            <person name="Henrissat B."/>
            <person name="Grigoriev I.V."/>
            <person name="Hibbett D."/>
            <person name="Nagy L.G."/>
            <person name="Martin F.M."/>
        </authorList>
    </citation>
    <scope>NUCLEOTIDE SEQUENCE</scope>
    <source>
        <strain evidence="8">BED1</strain>
    </source>
</reference>
<evidence type="ECO:0000313" key="9">
    <source>
        <dbReference type="Proteomes" id="UP001194468"/>
    </source>
</evidence>
<feature type="domain" description="RING-type" evidence="6">
    <location>
        <begin position="25"/>
        <end position="79"/>
    </location>
</feature>
<dbReference type="InterPro" id="IPR001841">
    <property type="entry name" value="Znf_RING"/>
</dbReference>
<feature type="domain" description="RING-CH-type" evidence="7">
    <location>
        <begin position="17"/>
        <end position="85"/>
    </location>
</feature>
<dbReference type="AlphaFoldDB" id="A0AAD4C1P5"/>
<keyword evidence="5" id="KW-0812">Transmembrane</keyword>
<keyword evidence="5" id="KW-0472">Membrane</keyword>
<gene>
    <name evidence="8" type="ORF">L210DRAFT_3758057</name>
</gene>
<dbReference type="CDD" id="cd16495">
    <property type="entry name" value="RING_CH-C4HC3_MARCH"/>
    <property type="match status" value="1"/>
</dbReference>
<sequence length="280" mass="31799">MPNEHQERTQFPSRTPGTSQQEKQCRICYDSDESDPSLGRLFKPCLCAGTISYVHVKCLQKWRLSSHSNNAFWRCPQCQFHYRFARTKAYGLGTNPVVVGFLSSFLFGLLVMLSSYVTSYFLASIEEQSLFGTTYFFVSPIDVAQDLVRAAIRILRDQDILPPELGIPQSLKGHIPTRLPESPGLLGRLIRRFLLGLPMVGVGSLIHMILTLPLMGPLQWLARWRGNRTRRGNDRDLAAAVIVIFIVIGAARALYKVYGYTRKWAERFLTWAEDSILEVN</sequence>
<feature type="transmembrane region" description="Helical" evidence="5">
    <location>
        <begin position="237"/>
        <end position="255"/>
    </location>
</feature>
<protein>
    <recommendedName>
        <fullName evidence="10">RING-CH-type domain-containing protein</fullName>
    </recommendedName>
</protein>